<organism evidence="14 15">
    <name type="scientific">Thalassotalea mangrovi</name>
    <dbReference type="NCBI Taxonomy" id="2572245"/>
    <lineage>
        <taxon>Bacteria</taxon>
        <taxon>Pseudomonadati</taxon>
        <taxon>Pseudomonadota</taxon>
        <taxon>Gammaproteobacteria</taxon>
        <taxon>Alteromonadales</taxon>
        <taxon>Colwelliaceae</taxon>
        <taxon>Thalassotalea</taxon>
    </lineage>
</organism>
<evidence type="ECO:0000256" key="8">
    <source>
        <dbReference type="ARBA" id="ARBA00022741"/>
    </source>
</evidence>
<name>A0A4U1B3Z6_9GAMM</name>
<evidence type="ECO:0000313" key="14">
    <source>
        <dbReference type="EMBL" id="TKB44119.1"/>
    </source>
</evidence>
<evidence type="ECO:0000313" key="15">
    <source>
        <dbReference type="Proteomes" id="UP000307999"/>
    </source>
</evidence>
<evidence type="ECO:0000256" key="13">
    <source>
        <dbReference type="HAMAP-Rule" id="MF_00409"/>
    </source>
</evidence>
<evidence type="ECO:0000256" key="6">
    <source>
        <dbReference type="ARBA" id="ARBA00022556"/>
    </source>
</evidence>
<keyword evidence="9 13" id="KW-0418">Kinase</keyword>
<dbReference type="OrthoDB" id="9766423at2"/>
<keyword evidence="8 13" id="KW-0547">Nucleotide-binding</keyword>
<dbReference type="EC" id="2.7.1.130" evidence="3 13"/>
<comment type="similarity">
    <text evidence="13">Belongs to the LpxK family.</text>
</comment>
<evidence type="ECO:0000256" key="2">
    <source>
        <dbReference type="ARBA" id="ARBA00004870"/>
    </source>
</evidence>
<dbReference type="RefSeq" id="WP_136736645.1">
    <property type="nucleotide sequence ID" value="NZ_SWDB01000031.1"/>
</dbReference>
<dbReference type="GO" id="GO:0005524">
    <property type="term" value="F:ATP binding"/>
    <property type="evidence" value="ECO:0007669"/>
    <property type="project" value="UniProtKB-UniRule"/>
</dbReference>
<reference evidence="14 15" key="1">
    <citation type="submission" date="2019-04" db="EMBL/GenBank/DDBJ databases">
        <title>Thalassotalea guangxiensis sp. nov., isolated from sediment of the coastal wetland.</title>
        <authorList>
            <person name="Zheng S."/>
            <person name="Zhang D."/>
        </authorList>
    </citation>
    <scope>NUCLEOTIDE SEQUENCE [LARGE SCALE GENOMIC DNA]</scope>
    <source>
        <strain evidence="14 15">ZS-4</strain>
    </source>
</reference>
<dbReference type="GO" id="GO:0005886">
    <property type="term" value="C:plasma membrane"/>
    <property type="evidence" value="ECO:0007669"/>
    <property type="project" value="TreeGrafter"/>
</dbReference>
<evidence type="ECO:0000256" key="5">
    <source>
        <dbReference type="ARBA" id="ARBA00022516"/>
    </source>
</evidence>
<keyword evidence="11 13" id="KW-0443">Lipid metabolism</keyword>
<comment type="catalytic activity">
    <reaction evidence="13">
        <text>a lipid A disaccharide + ATP = a lipid IVA + ADP + H(+)</text>
        <dbReference type="Rhea" id="RHEA:67840"/>
        <dbReference type="ChEBI" id="CHEBI:15378"/>
        <dbReference type="ChEBI" id="CHEBI:30616"/>
        <dbReference type="ChEBI" id="CHEBI:176343"/>
        <dbReference type="ChEBI" id="CHEBI:176425"/>
        <dbReference type="ChEBI" id="CHEBI:456216"/>
        <dbReference type="EC" id="2.7.1.130"/>
    </reaction>
</comment>
<dbReference type="SUPFAM" id="SSF52540">
    <property type="entry name" value="P-loop containing nucleoside triphosphate hydrolases"/>
    <property type="match status" value="1"/>
</dbReference>
<keyword evidence="5 13" id="KW-0444">Lipid biosynthesis</keyword>
<keyword evidence="15" id="KW-1185">Reference proteome</keyword>
<evidence type="ECO:0000256" key="9">
    <source>
        <dbReference type="ARBA" id="ARBA00022777"/>
    </source>
</evidence>
<dbReference type="UniPathway" id="UPA00359">
    <property type="reaction ID" value="UER00482"/>
</dbReference>
<dbReference type="PANTHER" id="PTHR42724">
    <property type="entry name" value="TETRAACYLDISACCHARIDE 4'-KINASE"/>
    <property type="match status" value="1"/>
</dbReference>
<sequence length="331" mass="36755">MRLIEQAWYQNHWLRWLLLPLSLLFWVLSSLRKWAYASGLKKSFNAGVPVIIVGNIGVGGNGKTPVVIYLVKLLQQMGITVGVTSRGYGGNAESYPLTVEADTRAEQAGDEPVLIYQRCQVATVIGPDRVANCQRLVEQGCQVIISDDGLQHYRLQRTLEIVIIDGQRRFGNGWLLPAGPLRELPSRLKQVDAVICNGAEAQGDELQLTLQPGHLVHVASGKTLSVDEFQQAHGKQAQALAGIGNPQRFFDTLAALDFQLHNPLGFVDHHKFIATDFEQFSSQQPLLMTEKDAVKCREFCPQNAWYLPVDGVLNEADAQHLTQLINTRVLN</sequence>
<accession>A0A4U1B3Z6</accession>
<keyword evidence="10 13" id="KW-0067">ATP-binding</keyword>
<feature type="binding site" evidence="13">
    <location>
        <begin position="57"/>
        <end position="64"/>
    </location>
    <ligand>
        <name>ATP</name>
        <dbReference type="ChEBI" id="CHEBI:30616"/>
    </ligand>
</feature>
<comment type="caution">
    <text evidence="14">The sequence shown here is derived from an EMBL/GenBank/DDBJ whole genome shotgun (WGS) entry which is preliminary data.</text>
</comment>
<dbReference type="GO" id="GO:0009029">
    <property type="term" value="F:lipid-A 4'-kinase activity"/>
    <property type="evidence" value="ECO:0007669"/>
    <property type="project" value="UniProtKB-UniRule"/>
</dbReference>
<proteinExistence type="inferred from homology"/>
<dbReference type="EMBL" id="SWDB01000031">
    <property type="protein sequence ID" value="TKB44119.1"/>
    <property type="molecule type" value="Genomic_DNA"/>
</dbReference>
<keyword evidence="7 13" id="KW-0808">Transferase</keyword>
<evidence type="ECO:0000256" key="3">
    <source>
        <dbReference type="ARBA" id="ARBA00012071"/>
    </source>
</evidence>
<dbReference type="HAMAP" id="MF_00409">
    <property type="entry name" value="LpxK"/>
    <property type="match status" value="1"/>
</dbReference>
<comment type="pathway">
    <text evidence="2 13">Glycolipid biosynthesis; lipid IV(A) biosynthesis; lipid IV(A) from (3R)-3-hydroxytetradecanoyl-[acyl-carrier-protein] and UDP-N-acetyl-alpha-D-glucosamine: step 6/6.</text>
</comment>
<evidence type="ECO:0000256" key="12">
    <source>
        <dbReference type="ARBA" id="ARBA00029757"/>
    </source>
</evidence>
<evidence type="ECO:0000256" key="10">
    <source>
        <dbReference type="ARBA" id="ARBA00022840"/>
    </source>
</evidence>
<dbReference type="PANTHER" id="PTHR42724:SF1">
    <property type="entry name" value="TETRAACYLDISACCHARIDE 4'-KINASE, MITOCHONDRIAL-RELATED"/>
    <property type="match status" value="1"/>
</dbReference>
<evidence type="ECO:0000256" key="4">
    <source>
        <dbReference type="ARBA" id="ARBA00016436"/>
    </source>
</evidence>
<dbReference type="GO" id="GO:0009244">
    <property type="term" value="P:lipopolysaccharide core region biosynthetic process"/>
    <property type="evidence" value="ECO:0007669"/>
    <property type="project" value="TreeGrafter"/>
</dbReference>
<protein>
    <recommendedName>
        <fullName evidence="4 13">Tetraacyldisaccharide 4'-kinase</fullName>
        <ecNumber evidence="3 13">2.7.1.130</ecNumber>
    </recommendedName>
    <alternativeName>
        <fullName evidence="12 13">Lipid A 4'-kinase</fullName>
    </alternativeName>
</protein>
<evidence type="ECO:0000256" key="1">
    <source>
        <dbReference type="ARBA" id="ARBA00002274"/>
    </source>
</evidence>
<evidence type="ECO:0000256" key="7">
    <source>
        <dbReference type="ARBA" id="ARBA00022679"/>
    </source>
</evidence>
<dbReference type="GO" id="GO:0009245">
    <property type="term" value="P:lipid A biosynthetic process"/>
    <property type="evidence" value="ECO:0007669"/>
    <property type="project" value="UniProtKB-UniRule"/>
</dbReference>
<evidence type="ECO:0000256" key="11">
    <source>
        <dbReference type="ARBA" id="ARBA00023098"/>
    </source>
</evidence>
<dbReference type="NCBIfam" id="TIGR00682">
    <property type="entry name" value="lpxK"/>
    <property type="match status" value="1"/>
</dbReference>
<comment type="function">
    <text evidence="1 13">Transfers the gamma-phosphate of ATP to the 4'-position of a tetraacyldisaccharide 1-phosphate intermediate (termed DS-1-P) to form tetraacyldisaccharide 1,4'-bis-phosphate (lipid IVA).</text>
</comment>
<dbReference type="Pfam" id="PF02606">
    <property type="entry name" value="LpxK"/>
    <property type="match status" value="1"/>
</dbReference>
<dbReference type="InterPro" id="IPR003758">
    <property type="entry name" value="LpxK"/>
</dbReference>
<dbReference type="AlphaFoldDB" id="A0A4U1B3Z6"/>
<dbReference type="InterPro" id="IPR027417">
    <property type="entry name" value="P-loop_NTPase"/>
</dbReference>
<keyword evidence="6 13" id="KW-0441">Lipid A biosynthesis</keyword>
<dbReference type="Proteomes" id="UP000307999">
    <property type="component" value="Unassembled WGS sequence"/>
</dbReference>
<gene>
    <name evidence="13 14" type="primary">lpxK</name>
    <name evidence="14" type="ORF">E8M12_12980</name>
</gene>